<name>A0A147JA14_9SPHN</name>
<proteinExistence type="predicted"/>
<organism evidence="1 2">
    <name type="scientific">Sphingomonas sanguinis</name>
    <dbReference type="NCBI Taxonomy" id="33051"/>
    <lineage>
        <taxon>Bacteria</taxon>
        <taxon>Pseudomonadati</taxon>
        <taxon>Pseudomonadota</taxon>
        <taxon>Alphaproteobacteria</taxon>
        <taxon>Sphingomonadales</taxon>
        <taxon>Sphingomonadaceae</taxon>
        <taxon>Sphingomonas</taxon>
    </lineage>
</organism>
<dbReference type="EMBL" id="LDTC01000044">
    <property type="protein sequence ID" value="KTW14864.1"/>
    <property type="molecule type" value="Genomic_DNA"/>
</dbReference>
<gene>
    <name evidence="1" type="ORF">NS258_06265</name>
</gene>
<dbReference type="Proteomes" id="UP000074410">
    <property type="component" value="Unassembled WGS sequence"/>
</dbReference>
<evidence type="ECO:0000313" key="2">
    <source>
        <dbReference type="Proteomes" id="UP000074410"/>
    </source>
</evidence>
<reference evidence="1 2" key="1">
    <citation type="journal article" date="2016" name="Front. Microbiol.">
        <title>Genomic Resource of Rice Seed Associated Bacteria.</title>
        <authorList>
            <person name="Midha S."/>
            <person name="Bansal K."/>
            <person name="Sharma S."/>
            <person name="Kumar N."/>
            <person name="Patil P.P."/>
            <person name="Chaudhry V."/>
            <person name="Patil P.B."/>
        </authorList>
    </citation>
    <scope>NUCLEOTIDE SEQUENCE [LARGE SCALE GENOMIC DNA]</scope>
    <source>
        <strain evidence="1 2">NS258</strain>
    </source>
</reference>
<comment type="caution">
    <text evidence="1">The sequence shown here is derived from an EMBL/GenBank/DDBJ whole genome shotgun (WGS) entry which is preliminary data.</text>
</comment>
<dbReference type="PATRIC" id="fig|33051.5.peg.2214"/>
<protein>
    <submittedName>
        <fullName evidence="1">Uncharacterized protein</fullName>
    </submittedName>
</protein>
<dbReference type="AlphaFoldDB" id="A0A147JA14"/>
<evidence type="ECO:0000313" key="1">
    <source>
        <dbReference type="EMBL" id="KTW14864.1"/>
    </source>
</evidence>
<sequence>MGNGLAGQGFRAILGIGLATANLPNPFQEIGAHRWIIELPRPGEMSDGRLILNPSDLQVLGFTPLPLADTHRTRSNDAVLACLQREGGEPVCAPTLIDSGAPGIELVNHDADGGRSEGATARLTFGGAATPEAMGVRFDMGRKAQASRFNAVSDPRVRGVRIRSGLLTYFAYDVLYDADNGTIAVKARSPYQHGVSAIGGTTPH</sequence>
<accession>A0A147JA14</accession>